<dbReference type="PROSITE" id="PS51257">
    <property type="entry name" value="PROKAR_LIPOPROTEIN"/>
    <property type="match status" value="1"/>
</dbReference>
<feature type="domain" description="Outer membrane lipoprotein BamD-like" evidence="4">
    <location>
        <begin position="36"/>
        <end position="230"/>
    </location>
</feature>
<dbReference type="HAMAP" id="MF_00922">
    <property type="entry name" value="OM_assembly_BamD"/>
    <property type="match status" value="1"/>
</dbReference>
<accession>A0A382X0V0</accession>
<keyword evidence="3" id="KW-0998">Cell outer membrane</keyword>
<keyword evidence="2" id="KW-0472">Membrane</keyword>
<evidence type="ECO:0000256" key="1">
    <source>
        <dbReference type="ARBA" id="ARBA00022729"/>
    </source>
</evidence>
<evidence type="ECO:0000313" key="5">
    <source>
        <dbReference type="EMBL" id="SVD64603.1"/>
    </source>
</evidence>
<dbReference type="EMBL" id="UINC01163993">
    <property type="protein sequence ID" value="SVD64603.1"/>
    <property type="molecule type" value="Genomic_DNA"/>
</dbReference>
<dbReference type="Pfam" id="PF13525">
    <property type="entry name" value="YfiO"/>
    <property type="match status" value="1"/>
</dbReference>
<reference evidence="5" key="1">
    <citation type="submission" date="2018-05" db="EMBL/GenBank/DDBJ databases">
        <authorList>
            <person name="Lanie J.A."/>
            <person name="Ng W.-L."/>
            <person name="Kazmierczak K.M."/>
            <person name="Andrzejewski T.M."/>
            <person name="Davidsen T.M."/>
            <person name="Wayne K.J."/>
            <person name="Tettelin H."/>
            <person name="Glass J.I."/>
            <person name="Rusch D."/>
            <person name="Podicherti R."/>
            <person name="Tsui H.-C.T."/>
            <person name="Winkler M.E."/>
        </authorList>
    </citation>
    <scope>NUCLEOTIDE SEQUENCE</scope>
</reference>
<sequence>MNYFLKFILIISIVFISACQNNDEKISIIEERDLDLQMIDAYNEGLNLLDDNYPLKAAEKFNEAELLYPQSLWAARSSLMSAYSFYYGSYYVDAIEELNRFKEIYPNHERIVYAYYLMGMCHYEQIADEKKDLGSIVDAQQNFKYVLENYPDSDFALDSQFKLELIQQILASKEMYLAKYYIEKEKWIPAINRYKNVLDKFETTIYVEEALHRLVEIHYKIGLIDESKKYAVLLGYNYQSSEWYRESYKVFNKDYEKIIKK</sequence>
<evidence type="ECO:0000256" key="2">
    <source>
        <dbReference type="ARBA" id="ARBA00023136"/>
    </source>
</evidence>
<proteinExistence type="inferred from homology"/>
<dbReference type="InterPro" id="IPR039565">
    <property type="entry name" value="BamD-like"/>
</dbReference>
<dbReference type="NCBIfam" id="TIGR03302">
    <property type="entry name" value="OM_YfiO"/>
    <property type="match status" value="1"/>
</dbReference>
<organism evidence="5">
    <name type="scientific">marine metagenome</name>
    <dbReference type="NCBI Taxonomy" id="408172"/>
    <lineage>
        <taxon>unclassified sequences</taxon>
        <taxon>metagenomes</taxon>
        <taxon>ecological metagenomes</taxon>
    </lineage>
</organism>
<dbReference type="Gene3D" id="1.25.40.10">
    <property type="entry name" value="Tetratricopeptide repeat domain"/>
    <property type="match status" value="1"/>
</dbReference>
<evidence type="ECO:0000256" key="3">
    <source>
        <dbReference type="ARBA" id="ARBA00023237"/>
    </source>
</evidence>
<protein>
    <recommendedName>
        <fullName evidence="4">Outer membrane lipoprotein BamD-like domain-containing protein</fullName>
    </recommendedName>
</protein>
<dbReference type="SUPFAM" id="SSF48452">
    <property type="entry name" value="TPR-like"/>
    <property type="match status" value="1"/>
</dbReference>
<dbReference type="AlphaFoldDB" id="A0A382X0V0"/>
<evidence type="ECO:0000259" key="4">
    <source>
        <dbReference type="Pfam" id="PF13525"/>
    </source>
</evidence>
<dbReference type="InterPro" id="IPR017689">
    <property type="entry name" value="BamD"/>
</dbReference>
<gene>
    <name evidence="5" type="ORF">METZ01_LOCUS417457</name>
</gene>
<dbReference type="InterPro" id="IPR011990">
    <property type="entry name" value="TPR-like_helical_dom_sf"/>
</dbReference>
<name>A0A382X0V0_9ZZZZ</name>
<dbReference type="CDD" id="cd15830">
    <property type="entry name" value="BamD"/>
    <property type="match status" value="1"/>
</dbReference>
<keyword evidence="1" id="KW-0732">Signal</keyword>
<feature type="non-terminal residue" evidence="5">
    <location>
        <position position="261"/>
    </location>
</feature>